<accession>A0A409XRR8</accession>
<evidence type="ECO:0000313" key="3">
    <source>
        <dbReference type="Proteomes" id="UP000283269"/>
    </source>
</evidence>
<keyword evidence="3" id="KW-1185">Reference proteome</keyword>
<proteinExistence type="predicted"/>
<comment type="caution">
    <text evidence="2">The sequence shown here is derived from an EMBL/GenBank/DDBJ whole genome shotgun (WGS) entry which is preliminary data.</text>
</comment>
<evidence type="ECO:0000256" key="1">
    <source>
        <dbReference type="SAM" id="MobiDB-lite"/>
    </source>
</evidence>
<dbReference type="OrthoDB" id="3040495at2759"/>
<organism evidence="2 3">
    <name type="scientific">Psilocybe cyanescens</name>
    <dbReference type="NCBI Taxonomy" id="93625"/>
    <lineage>
        <taxon>Eukaryota</taxon>
        <taxon>Fungi</taxon>
        <taxon>Dikarya</taxon>
        <taxon>Basidiomycota</taxon>
        <taxon>Agaricomycotina</taxon>
        <taxon>Agaricomycetes</taxon>
        <taxon>Agaricomycetidae</taxon>
        <taxon>Agaricales</taxon>
        <taxon>Agaricineae</taxon>
        <taxon>Strophariaceae</taxon>
        <taxon>Psilocybe</taxon>
    </lineage>
</organism>
<dbReference type="EMBL" id="NHYD01000767">
    <property type="protein sequence ID" value="PPQ93391.1"/>
    <property type="molecule type" value="Genomic_DNA"/>
</dbReference>
<evidence type="ECO:0000313" key="2">
    <source>
        <dbReference type="EMBL" id="PPQ93391.1"/>
    </source>
</evidence>
<name>A0A409XRR8_PSICY</name>
<dbReference type="InParanoid" id="A0A409XRR8"/>
<protein>
    <submittedName>
        <fullName evidence="2">Uncharacterized protein</fullName>
    </submittedName>
</protein>
<feature type="region of interest" description="Disordered" evidence="1">
    <location>
        <begin position="285"/>
        <end position="309"/>
    </location>
</feature>
<reference evidence="2 3" key="1">
    <citation type="journal article" date="2018" name="Evol. Lett.">
        <title>Horizontal gene cluster transfer increased hallucinogenic mushroom diversity.</title>
        <authorList>
            <person name="Reynolds H.T."/>
            <person name="Vijayakumar V."/>
            <person name="Gluck-Thaler E."/>
            <person name="Korotkin H.B."/>
            <person name="Matheny P.B."/>
            <person name="Slot J.C."/>
        </authorList>
    </citation>
    <scope>NUCLEOTIDE SEQUENCE [LARGE SCALE GENOMIC DNA]</scope>
    <source>
        <strain evidence="2 3">2631</strain>
    </source>
</reference>
<dbReference type="AlphaFoldDB" id="A0A409XRR8"/>
<sequence>MDEAKKLGTTPLEPKDPDYLPNFFDIQRAFKQPWEYLVNRRLSSEEICLACRGKCLAIGVGYDKAKEAKMCFFVTPTEFIEPGSSSKAKRTINVFAAIVMDTFAVVFSNFARLICMHVISKDSHWTLADLEVGSPEWPLIWTVFPDGPDWTLEYDTALIALDYWCIDICKYASGYSKPIVYVIEENSTQVHLACGSAPIITILRDSSNAFRKAAVNMPQDLYICICKRDCLIPPIPLKHFSDLTEAGYATTIGPAQFFEAKKNKIDPDHAMKVCIWLDGPAKISSGGHGRKHNTSTQRSLETIISIKRQ</sequence>
<gene>
    <name evidence="2" type="ORF">CVT25_015919</name>
</gene>
<dbReference type="Proteomes" id="UP000283269">
    <property type="component" value="Unassembled WGS sequence"/>
</dbReference>